<evidence type="ECO:0000313" key="1">
    <source>
        <dbReference type="EMBL" id="PWA33997.1"/>
    </source>
</evidence>
<sequence>MDSLQLLKLNQLKLTGTYQNIFKELRWLCWREFFLEAIPPELDMENLVAIDMSCSKLKVFQPPDVLPLLQILNLTDSHNLVEVQNISRVPKLDTLVLKNCRSLVRVCHTLGDLTSLTSLNLTGCENLCNRIQPQFIFPSSLKQLFLMDCNLKDTHFSSACYSLNNQPHLEYLNLAVNPCELLPSYSHLEIFRTLAKVEDFSNIVLGKPRLQGGSVETTWNWLRAYKILRCYTNNGVDLISTTPKSLWNLPPNEVGIWLRLLANWGIIGMLGDEVNVTIVVTKGWNIHGMWLQALVYTDEEDEMESFESMAMNPCSNALKSDEDNNEPMGRC</sequence>
<name>A0A2U1KB68_ARTAN</name>
<proteinExistence type="predicted"/>
<evidence type="ECO:0000313" key="2">
    <source>
        <dbReference type="Proteomes" id="UP000245207"/>
    </source>
</evidence>
<dbReference type="InterPro" id="IPR044974">
    <property type="entry name" value="Disease_R_plants"/>
</dbReference>
<comment type="caution">
    <text evidence="1">The sequence shown here is derived from an EMBL/GenBank/DDBJ whole genome shotgun (WGS) entry which is preliminary data.</text>
</comment>
<dbReference type="Gene3D" id="3.80.10.10">
    <property type="entry name" value="Ribonuclease Inhibitor"/>
    <property type="match status" value="1"/>
</dbReference>
<protein>
    <submittedName>
        <fullName evidence="1">Disease resistance protein</fullName>
    </submittedName>
</protein>
<organism evidence="1 2">
    <name type="scientific">Artemisia annua</name>
    <name type="common">Sweet wormwood</name>
    <dbReference type="NCBI Taxonomy" id="35608"/>
    <lineage>
        <taxon>Eukaryota</taxon>
        <taxon>Viridiplantae</taxon>
        <taxon>Streptophyta</taxon>
        <taxon>Embryophyta</taxon>
        <taxon>Tracheophyta</taxon>
        <taxon>Spermatophyta</taxon>
        <taxon>Magnoliopsida</taxon>
        <taxon>eudicotyledons</taxon>
        <taxon>Gunneridae</taxon>
        <taxon>Pentapetalae</taxon>
        <taxon>asterids</taxon>
        <taxon>campanulids</taxon>
        <taxon>Asterales</taxon>
        <taxon>Asteraceae</taxon>
        <taxon>Asteroideae</taxon>
        <taxon>Anthemideae</taxon>
        <taxon>Artemisiinae</taxon>
        <taxon>Artemisia</taxon>
    </lineage>
</organism>
<dbReference type="PANTHER" id="PTHR11017:SF585">
    <property type="entry name" value="TIR DOMAIN-CONTAINING PROTEIN"/>
    <property type="match status" value="1"/>
</dbReference>
<dbReference type="STRING" id="35608.A0A2U1KB68"/>
<dbReference type="OrthoDB" id="850660at2759"/>
<gene>
    <name evidence="1" type="ORF">CTI12_AA623300</name>
</gene>
<accession>A0A2U1KB68</accession>
<keyword evidence="2" id="KW-1185">Reference proteome</keyword>
<dbReference type="InterPro" id="IPR032675">
    <property type="entry name" value="LRR_dom_sf"/>
</dbReference>
<dbReference type="AlphaFoldDB" id="A0A2U1KB68"/>
<dbReference type="EMBL" id="PKPP01024303">
    <property type="protein sequence ID" value="PWA33997.1"/>
    <property type="molecule type" value="Genomic_DNA"/>
</dbReference>
<reference evidence="1 2" key="1">
    <citation type="journal article" date="2018" name="Mol. Plant">
        <title>The genome of Artemisia annua provides insight into the evolution of Asteraceae family and artemisinin biosynthesis.</title>
        <authorList>
            <person name="Shen Q."/>
            <person name="Zhang L."/>
            <person name="Liao Z."/>
            <person name="Wang S."/>
            <person name="Yan T."/>
            <person name="Shi P."/>
            <person name="Liu M."/>
            <person name="Fu X."/>
            <person name="Pan Q."/>
            <person name="Wang Y."/>
            <person name="Lv Z."/>
            <person name="Lu X."/>
            <person name="Zhang F."/>
            <person name="Jiang W."/>
            <person name="Ma Y."/>
            <person name="Chen M."/>
            <person name="Hao X."/>
            <person name="Li L."/>
            <person name="Tang Y."/>
            <person name="Lv G."/>
            <person name="Zhou Y."/>
            <person name="Sun X."/>
            <person name="Brodelius P.E."/>
            <person name="Rose J.K.C."/>
            <person name="Tang K."/>
        </authorList>
    </citation>
    <scope>NUCLEOTIDE SEQUENCE [LARGE SCALE GENOMIC DNA]</scope>
    <source>
        <strain evidence="2">cv. Huhao1</strain>
        <tissue evidence="1">Leaf</tissue>
    </source>
</reference>
<dbReference type="SUPFAM" id="SSF52058">
    <property type="entry name" value="L domain-like"/>
    <property type="match status" value="1"/>
</dbReference>
<dbReference type="GO" id="GO:0006952">
    <property type="term" value="P:defense response"/>
    <property type="evidence" value="ECO:0007669"/>
    <property type="project" value="InterPro"/>
</dbReference>
<dbReference type="Proteomes" id="UP000245207">
    <property type="component" value="Unassembled WGS sequence"/>
</dbReference>
<dbReference type="PANTHER" id="PTHR11017">
    <property type="entry name" value="LEUCINE-RICH REPEAT-CONTAINING PROTEIN"/>
    <property type="match status" value="1"/>
</dbReference>